<dbReference type="Proteomes" id="UP000249016">
    <property type="component" value="Unassembled WGS sequence"/>
</dbReference>
<evidence type="ECO:0000256" key="1">
    <source>
        <dbReference type="SAM" id="Phobius"/>
    </source>
</evidence>
<accession>A0A327NMM6</accession>
<reference evidence="2 3" key="1">
    <citation type="submission" date="2018-06" db="EMBL/GenBank/DDBJ databases">
        <title>Spirosoma sp. HMF3257 Genome sequencing and assembly.</title>
        <authorList>
            <person name="Kang H."/>
            <person name="Cha I."/>
            <person name="Kim H."/>
            <person name="Kang J."/>
            <person name="Joh K."/>
        </authorList>
    </citation>
    <scope>NUCLEOTIDE SEQUENCE [LARGE SCALE GENOMIC DNA]</scope>
    <source>
        <strain evidence="2 3">HMF3257</strain>
    </source>
</reference>
<keyword evidence="3" id="KW-1185">Reference proteome</keyword>
<dbReference type="EMBL" id="QLII01000001">
    <property type="protein sequence ID" value="RAI76452.1"/>
    <property type="molecule type" value="Genomic_DNA"/>
</dbReference>
<dbReference type="OrthoDB" id="964016at2"/>
<keyword evidence="1" id="KW-1133">Transmembrane helix</keyword>
<dbReference type="RefSeq" id="WP_111346090.1">
    <property type="nucleotide sequence ID" value="NZ_QLII01000001.1"/>
</dbReference>
<proteinExistence type="predicted"/>
<comment type="caution">
    <text evidence="2">The sequence shown here is derived from an EMBL/GenBank/DDBJ whole genome shotgun (WGS) entry which is preliminary data.</text>
</comment>
<sequence>MEPKKDKWINDILNSIEGIKQAEPSPFLYAKIQHRLTATTTPVYVSARSIWLAIASFALLLLLNWRIINRQDASVKDNAADLSTVVSDMQLYPSTNQPYDLWSGQNY</sequence>
<organism evidence="2 3">
    <name type="scientific">Spirosoma telluris</name>
    <dbReference type="NCBI Taxonomy" id="2183553"/>
    <lineage>
        <taxon>Bacteria</taxon>
        <taxon>Pseudomonadati</taxon>
        <taxon>Bacteroidota</taxon>
        <taxon>Cytophagia</taxon>
        <taxon>Cytophagales</taxon>
        <taxon>Cytophagaceae</taxon>
        <taxon>Spirosoma</taxon>
    </lineage>
</organism>
<gene>
    <name evidence="2" type="ORF">HMF3257_23960</name>
</gene>
<dbReference type="AlphaFoldDB" id="A0A327NMM6"/>
<feature type="transmembrane region" description="Helical" evidence="1">
    <location>
        <begin position="50"/>
        <end position="68"/>
    </location>
</feature>
<keyword evidence="1" id="KW-0812">Transmembrane</keyword>
<evidence type="ECO:0000313" key="3">
    <source>
        <dbReference type="Proteomes" id="UP000249016"/>
    </source>
</evidence>
<keyword evidence="1" id="KW-0472">Membrane</keyword>
<evidence type="ECO:0000313" key="2">
    <source>
        <dbReference type="EMBL" id="RAI76452.1"/>
    </source>
</evidence>
<protein>
    <submittedName>
        <fullName evidence="2">Uncharacterized protein</fullName>
    </submittedName>
</protein>
<name>A0A327NMM6_9BACT</name>